<sequence>MAPPRRLSNGRSPLVRKQSQITAFFSLGKGSQEKHSPSPSPNPSSSPSAKPSPDPSPSLGKKNKPLLVIPPSPASNPRTPPTARERACSEDVVGRRIRVFWPLDKAWHEGSVKSFDEASRKHLVEYDDAEEESLDLGKEKFEWVEEEPSRRLRRLRRMSDPVETPCSAGDVEDGSSAEDSTDDEEWGKGMGKDMVEDDSEEEIVVSSRRSRSGNSSEYRKRKKIEVAKLDCAKKVRFDGDGDGEKSASKASLSGIRTSTAGSLSNFERGQVLHTLDSSLTGEAAERFGKREAERFRFLGE</sequence>
<keyword evidence="2" id="KW-0227">DNA damage</keyword>
<dbReference type="FunFam" id="2.30.30.140:FF:000093">
    <property type="entry name" value="DNA mismatch repair protein"/>
    <property type="match status" value="1"/>
</dbReference>
<evidence type="ECO:0000313" key="6">
    <source>
        <dbReference type="Proteomes" id="UP000228380"/>
    </source>
</evidence>
<feature type="compositionally biased region" description="Pro residues" evidence="5">
    <location>
        <begin position="38"/>
        <end position="56"/>
    </location>
</feature>
<organism evidence="6 7">
    <name type="scientific">Phoenix dactylifera</name>
    <name type="common">Date palm</name>
    <dbReference type="NCBI Taxonomy" id="42345"/>
    <lineage>
        <taxon>Eukaryota</taxon>
        <taxon>Viridiplantae</taxon>
        <taxon>Streptophyta</taxon>
        <taxon>Embryophyta</taxon>
        <taxon>Tracheophyta</taxon>
        <taxon>Spermatophyta</taxon>
        <taxon>Magnoliopsida</taxon>
        <taxon>Liliopsida</taxon>
        <taxon>Arecaceae</taxon>
        <taxon>Coryphoideae</taxon>
        <taxon>Phoeniceae</taxon>
        <taxon>Phoenix</taxon>
    </lineage>
</organism>
<dbReference type="GeneID" id="120105334"/>
<keyword evidence="4" id="KW-0539">Nucleus</keyword>
<evidence type="ECO:0000256" key="4">
    <source>
        <dbReference type="ARBA" id="ARBA00023242"/>
    </source>
</evidence>
<dbReference type="AlphaFoldDB" id="A0A8B8ZHI9"/>
<evidence type="ECO:0000256" key="1">
    <source>
        <dbReference type="ARBA" id="ARBA00004123"/>
    </source>
</evidence>
<feature type="compositionally biased region" description="Basic and acidic residues" evidence="5">
    <location>
        <begin position="236"/>
        <end position="247"/>
    </location>
</feature>
<dbReference type="GO" id="GO:0000785">
    <property type="term" value="C:chromatin"/>
    <property type="evidence" value="ECO:0007669"/>
    <property type="project" value="TreeGrafter"/>
</dbReference>
<keyword evidence="3" id="KW-0234">DNA repair</keyword>
<feature type="compositionally biased region" description="Acidic residues" evidence="5">
    <location>
        <begin position="170"/>
        <end position="185"/>
    </location>
</feature>
<dbReference type="OrthoDB" id="200660at2759"/>
<dbReference type="CDD" id="cd20404">
    <property type="entry name" value="Tudor_Agenet_AtEML-like"/>
    <property type="match status" value="1"/>
</dbReference>
<dbReference type="PANTHER" id="PTHR12663">
    <property type="entry name" value="ANDROGEN INDUCED INHIBITOR OF PROLIFERATION AS3 / PDS5-RELATED"/>
    <property type="match status" value="1"/>
</dbReference>
<gene>
    <name evidence="7" type="primary">LOC120105334</name>
</gene>
<dbReference type="InterPro" id="IPR039776">
    <property type="entry name" value="Pds5"/>
</dbReference>
<dbReference type="PANTHER" id="PTHR12663:SF69">
    <property type="entry name" value="SISTER CHROMATID COHESION PROTEIN PDS5 HOMOLOG E"/>
    <property type="match status" value="1"/>
</dbReference>
<feature type="compositionally biased region" description="Low complexity" evidence="5">
    <location>
        <begin position="204"/>
        <end position="216"/>
    </location>
</feature>
<proteinExistence type="predicted"/>
<feature type="region of interest" description="Disordered" evidence="5">
    <location>
        <begin position="236"/>
        <end position="260"/>
    </location>
</feature>
<feature type="compositionally biased region" description="Pro residues" evidence="5">
    <location>
        <begin position="68"/>
        <end position="80"/>
    </location>
</feature>
<keyword evidence="6" id="KW-1185">Reference proteome</keyword>
<comment type="subcellular location">
    <subcellularLocation>
        <location evidence="1">Nucleus</location>
    </subcellularLocation>
</comment>
<feature type="region of interest" description="Disordered" evidence="5">
    <location>
        <begin position="155"/>
        <end position="219"/>
    </location>
</feature>
<name>A0A8B8ZHI9_PHODC</name>
<dbReference type="GO" id="GO:0007064">
    <property type="term" value="P:mitotic sister chromatid cohesion"/>
    <property type="evidence" value="ECO:0007669"/>
    <property type="project" value="InterPro"/>
</dbReference>
<evidence type="ECO:0000256" key="3">
    <source>
        <dbReference type="ARBA" id="ARBA00023204"/>
    </source>
</evidence>
<feature type="compositionally biased region" description="Polar residues" evidence="5">
    <location>
        <begin position="248"/>
        <end position="260"/>
    </location>
</feature>
<dbReference type="RefSeq" id="XP_038973631.1">
    <property type="nucleotide sequence ID" value="XM_039117703.1"/>
</dbReference>
<dbReference type="Proteomes" id="UP000228380">
    <property type="component" value="Unplaced"/>
</dbReference>
<evidence type="ECO:0000256" key="5">
    <source>
        <dbReference type="SAM" id="MobiDB-lite"/>
    </source>
</evidence>
<dbReference type="GO" id="GO:0006281">
    <property type="term" value="P:DNA repair"/>
    <property type="evidence" value="ECO:0007669"/>
    <property type="project" value="UniProtKB-KW"/>
</dbReference>
<dbReference type="KEGG" id="pda:120105334"/>
<dbReference type="GO" id="GO:0005634">
    <property type="term" value="C:nucleus"/>
    <property type="evidence" value="ECO:0007669"/>
    <property type="project" value="UniProtKB-SubCell"/>
</dbReference>
<protein>
    <submittedName>
        <fullName evidence="7">DNA mismatch repair protein MSH6-like</fullName>
    </submittedName>
</protein>
<accession>A0A8B8ZHI9</accession>
<reference evidence="7" key="1">
    <citation type="submission" date="2025-08" db="UniProtKB">
        <authorList>
            <consortium name="RefSeq"/>
        </authorList>
    </citation>
    <scope>IDENTIFICATION</scope>
    <source>
        <tissue evidence="7">Young leaves</tissue>
    </source>
</reference>
<dbReference type="Gene3D" id="2.30.30.140">
    <property type="match status" value="1"/>
</dbReference>
<evidence type="ECO:0000256" key="2">
    <source>
        <dbReference type="ARBA" id="ARBA00022763"/>
    </source>
</evidence>
<feature type="region of interest" description="Disordered" evidence="5">
    <location>
        <begin position="1"/>
        <end position="89"/>
    </location>
</feature>
<evidence type="ECO:0000313" key="7">
    <source>
        <dbReference type="RefSeq" id="XP_038973631.1"/>
    </source>
</evidence>